<comment type="catalytic activity">
    <reaction evidence="4">
        <text>a (2E,4E)-dienoyl-CoA + NADPH + H(+) = a 4,5-saturated-(3E)-enoyl-CoA + NADP(+)</text>
        <dbReference type="Rhea" id="RHEA:45912"/>
        <dbReference type="ChEBI" id="CHEBI:15378"/>
        <dbReference type="ChEBI" id="CHEBI:57783"/>
        <dbReference type="ChEBI" id="CHEBI:58349"/>
        <dbReference type="ChEBI" id="CHEBI:85101"/>
        <dbReference type="ChEBI" id="CHEBI:85493"/>
        <dbReference type="EC" id="1.3.1.124"/>
    </reaction>
</comment>
<evidence type="ECO:0000313" key="8">
    <source>
        <dbReference type="EMBL" id="EAR84743.1"/>
    </source>
</evidence>
<dbReference type="GO" id="GO:0009062">
    <property type="term" value="P:fatty acid catabolic process"/>
    <property type="evidence" value="ECO:0007669"/>
    <property type="project" value="InterPro"/>
</dbReference>
<organism evidence="8 9">
    <name type="scientific">Tetrahymena thermophila (strain SB210)</name>
    <dbReference type="NCBI Taxonomy" id="312017"/>
    <lineage>
        <taxon>Eukaryota</taxon>
        <taxon>Sar</taxon>
        <taxon>Alveolata</taxon>
        <taxon>Ciliophora</taxon>
        <taxon>Intramacronucleata</taxon>
        <taxon>Oligohymenophorea</taxon>
        <taxon>Hymenostomatida</taxon>
        <taxon>Tetrahymenina</taxon>
        <taxon>Tetrahymenidae</taxon>
        <taxon>Tetrahymena</taxon>
    </lineage>
</organism>
<gene>
    <name evidence="8" type="ORF">TTHERM_00637450</name>
</gene>
<sequence length="278" mass="29195">MEATFKPGFLKGKIVLITGGATGICYGIALGFLKYGARVCIMSRKLPNIQAAIESLKKESGSSEIYGTTCDVRKLEDIEKAVDYFIEKVGKIDVLINGAAGNFLVPFESMSANAFKTVIEIDLQGTFLVTKVVHAKCLKGRGGSIINISSTLQVCGVALQTHAGAAKAAIDAITRHLAVELGSQGIRVNGIAPGAIDGTAGFEKLTPEGGLSISMKETIPLNRLGKKSDIAECAMFLASDAASYISGQTIIVDGGAVLTFPNFTLLSPQVRKLLNPSL</sequence>
<dbReference type="SUPFAM" id="SSF51735">
    <property type="entry name" value="NAD(P)-binding Rossmann-fold domains"/>
    <property type="match status" value="1"/>
</dbReference>
<dbReference type="EMBL" id="GG662588">
    <property type="protein sequence ID" value="EAR84743.1"/>
    <property type="molecule type" value="Genomic_DNA"/>
</dbReference>
<evidence type="ECO:0000256" key="1">
    <source>
        <dbReference type="ARBA" id="ARBA00022857"/>
    </source>
</evidence>
<dbReference type="GeneID" id="7832822"/>
<dbReference type="InterPro" id="IPR036291">
    <property type="entry name" value="NAD(P)-bd_dom_sf"/>
</dbReference>
<evidence type="ECO:0000256" key="2">
    <source>
        <dbReference type="ARBA" id="ARBA00023002"/>
    </source>
</evidence>
<comment type="catalytic activity">
    <reaction evidence="5">
        <text>a (2E,4Z)-dienoyl-CoA + NADPH + H(+) = a 4,5-saturated-(3E)-enoyl-CoA + NADP(+)</text>
        <dbReference type="Rhea" id="RHEA:61892"/>
        <dbReference type="ChEBI" id="CHEBI:15378"/>
        <dbReference type="ChEBI" id="CHEBI:57783"/>
        <dbReference type="ChEBI" id="CHEBI:58349"/>
        <dbReference type="ChEBI" id="CHEBI:85099"/>
        <dbReference type="ChEBI" id="CHEBI:85493"/>
        <dbReference type="EC" id="1.3.1.124"/>
    </reaction>
</comment>
<keyword evidence="6" id="KW-1133">Transmembrane helix</keyword>
<keyword evidence="9" id="KW-1185">Reference proteome</keyword>
<reference evidence="9" key="1">
    <citation type="journal article" date="2006" name="PLoS Biol.">
        <title>Macronuclear genome sequence of the ciliate Tetrahymena thermophila, a model eukaryote.</title>
        <authorList>
            <person name="Eisen J.A."/>
            <person name="Coyne R.S."/>
            <person name="Wu M."/>
            <person name="Wu D."/>
            <person name="Thiagarajan M."/>
            <person name="Wortman J.R."/>
            <person name="Badger J.H."/>
            <person name="Ren Q."/>
            <person name="Amedeo P."/>
            <person name="Jones K.M."/>
            <person name="Tallon L.J."/>
            <person name="Delcher A.L."/>
            <person name="Salzberg S.L."/>
            <person name="Silva J.C."/>
            <person name="Haas B.J."/>
            <person name="Majoros W.H."/>
            <person name="Farzad M."/>
            <person name="Carlton J.M."/>
            <person name="Smith R.K. Jr."/>
            <person name="Garg J."/>
            <person name="Pearlman R.E."/>
            <person name="Karrer K.M."/>
            <person name="Sun L."/>
            <person name="Manning G."/>
            <person name="Elde N.C."/>
            <person name="Turkewitz A.P."/>
            <person name="Asai D.J."/>
            <person name="Wilkes D.E."/>
            <person name="Wang Y."/>
            <person name="Cai H."/>
            <person name="Collins K."/>
            <person name="Stewart B.A."/>
            <person name="Lee S.R."/>
            <person name="Wilamowska K."/>
            <person name="Weinberg Z."/>
            <person name="Ruzzo W.L."/>
            <person name="Wloga D."/>
            <person name="Gaertig J."/>
            <person name="Frankel J."/>
            <person name="Tsao C.-C."/>
            <person name="Gorovsky M.A."/>
            <person name="Keeling P.J."/>
            <person name="Waller R.F."/>
            <person name="Patron N.J."/>
            <person name="Cherry J.M."/>
            <person name="Stover N.A."/>
            <person name="Krieger C.J."/>
            <person name="del Toro C."/>
            <person name="Ryder H.F."/>
            <person name="Williamson S.C."/>
            <person name="Barbeau R.A."/>
            <person name="Hamilton E.P."/>
            <person name="Orias E."/>
        </authorList>
    </citation>
    <scope>NUCLEOTIDE SEQUENCE [LARGE SCALE GENOMIC DNA]</scope>
    <source>
        <strain evidence="9">SB210</strain>
    </source>
</reference>
<dbReference type="PRINTS" id="PR00080">
    <property type="entry name" value="SDRFAMILY"/>
</dbReference>
<dbReference type="RefSeq" id="XP_001032406.1">
    <property type="nucleotide sequence ID" value="XM_001032406.1"/>
</dbReference>
<dbReference type="PRINTS" id="PR00081">
    <property type="entry name" value="GDHRDH"/>
</dbReference>
<keyword evidence="6" id="KW-0812">Transmembrane</keyword>
<dbReference type="EC" id="1.3.1.124" evidence="3"/>
<dbReference type="STRING" id="312017.Q22HF8"/>
<dbReference type="eggNOG" id="KOG0725">
    <property type="taxonomic scope" value="Eukaryota"/>
</dbReference>
<dbReference type="Proteomes" id="UP000009168">
    <property type="component" value="Unassembled WGS sequence"/>
</dbReference>
<evidence type="ECO:0000256" key="3">
    <source>
        <dbReference type="ARBA" id="ARBA00026117"/>
    </source>
</evidence>
<dbReference type="InterPro" id="IPR045017">
    <property type="entry name" value="DECR2-like"/>
</dbReference>
<evidence type="ECO:0000256" key="6">
    <source>
        <dbReference type="SAM" id="Phobius"/>
    </source>
</evidence>
<dbReference type="KEGG" id="tet:TTHERM_00637450"/>
<dbReference type="PANTHER" id="PTHR43296">
    <property type="entry name" value="PEROXISOMAL 2,4-DIENOYL-COA REDUCTASE"/>
    <property type="match status" value="1"/>
</dbReference>
<name>Q22HF8_TETTS</name>
<accession>Q22HF8</accession>
<dbReference type="PANTHER" id="PTHR43296:SF2">
    <property type="entry name" value="PEROXISOMAL 2,4-DIENOYL-COA REDUCTASE [(3E)-ENOYL-COA-PRODUCING]"/>
    <property type="match status" value="1"/>
</dbReference>
<dbReference type="SMART" id="SM00822">
    <property type="entry name" value="PKS_KR"/>
    <property type="match status" value="1"/>
</dbReference>
<evidence type="ECO:0000313" key="9">
    <source>
        <dbReference type="Proteomes" id="UP000009168"/>
    </source>
</evidence>
<dbReference type="Pfam" id="PF13561">
    <property type="entry name" value="adh_short_C2"/>
    <property type="match status" value="1"/>
</dbReference>
<keyword evidence="1" id="KW-0521">NADP</keyword>
<evidence type="ECO:0000256" key="4">
    <source>
        <dbReference type="ARBA" id="ARBA00048009"/>
    </source>
</evidence>
<dbReference type="GO" id="GO:0008670">
    <property type="term" value="F:2,4-dienoyl-CoA reductase (NADPH) activity"/>
    <property type="evidence" value="ECO:0007669"/>
    <property type="project" value="InterPro"/>
</dbReference>
<dbReference type="AlphaFoldDB" id="Q22HF8"/>
<feature type="domain" description="Ketoreductase" evidence="7">
    <location>
        <begin position="13"/>
        <end position="199"/>
    </location>
</feature>
<dbReference type="Gene3D" id="3.40.50.720">
    <property type="entry name" value="NAD(P)-binding Rossmann-like Domain"/>
    <property type="match status" value="1"/>
</dbReference>
<protein>
    <recommendedName>
        <fullName evidence="3">2,4-dienoyl-CoA reductase [(3E)-enoyl-CoA-producing]</fullName>
        <ecNumber evidence="3">1.3.1.124</ecNumber>
    </recommendedName>
</protein>
<dbReference type="OrthoDB" id="5327538at2759"/>
<dbReference type="OMA" id="MQAHVCA"/>
<dbReference type="InterPro" id="IPR002347">
    <property type="entry name" value="SDR_fam"/>
</dbReference>
<dbReference type="InterPro" id="IPR057326">
    <property type="entry name" value="KR_dom"/>
</dbReference>
<dbReference type="GO" id="GO:0005777">
    <property type="term" value="C:peroxisome"/>
    <property type="evidence" value="ECO:0007669"/>
    <property type="project" value="TreeGrafter"/>
</dbReference>
<proteinExistence type="predicted"/>
<keyword evidence="2" id="KW-0560">Oxidoreductase</keyword>
<dbReference type="InParanoid" id="Q22HF8"/>
<dbReference type="HOGENOM" id="CLU_010194_1_2_1"/>
<dbReference type="CDD" id="cd05369">
    <property type="entry name" value="TER_DECR_SDR_a"/>
    <property type="match status" value="1"/>
</dbReference>
<evidence type="ECO:0000256" key="5">
    <source>
        <dbReference type="ARBA" id="ARBA00048340"/>
    </source>
</evidence>
<dbReference type="FunFam" id="3.40.50.720:FF:000084">
    <property type="entry name" value="Short-chain dehydrogenase reductase"/>
    <property type="match status" value="1"/>
</dbReference>
<feature type="transmembrane region" description="Helical" evidence="6">
    <location>
        <begin position="14"/>
        <end position="35"/>
    </location>
</feature>
<evidence type="ECO:0000259" key="7">
    <source>
        <dbReference type="SMART" id="SM00822"/>
    </source>
</evidence>
<keyword evidence="6" id="KW-0472">Membrane</keyword>